<accession>A0ABS7RT18</accession>
<organism evidence="2 3">
    <name type="scientific">Leclercia barmai</name>
    <dbReference type="NCBI Taxonomy" id="2785629"/>
    <lineage>
        <taxon>Bacteria</taxon>
        <taxon>Pseudomonadati</taxon>
        <taxon>Pseudomonadota</taxon>
        <taxon>Gammaproteobacteria</taxon>
        <taxon>Enterobacterales</taxon>
        <taxon>Enterobacteriaceae</taxon>
        <taxon>Leclercia</taxon>
    </lineage>
</organism>
<reference evidence="2 3" key="1">
    <citation type="submission" date="2020-11" db="EMBL/GenBank/DDBJ databases">
        <title>Draft Genome of Enterobacter sp. strain EMC7.</title>
        <authorList>
            <person name="Barman P."/>
            <person name="Sinha S."/>
            <person name="Sen S."/>
            <person name="Chakraborty R."/>
        </authorList>
    </citation>
    <scope>NUCLEOTIDE SEQUENCE [LARGE SCALE GENOMIC DNA]</scope>
    <source>
        <strain evidence="2 3">EMC7</strain>
    </source>
</reference>
<sequence length="268" mass="30765">MTTSTTIINSVCDFLQAKAKEHQTEKAFKAWLKSDTEMQRLHIPTKWAVAIAFDRESEQHQKDQDAKAKREAAKAEKEAAAAIAEPAPATEQPSVDDAEIASLKKENAELRESLTRTETLLAEERARADLITSTAKPVLTYKERKGQREAKLKQIREAIRANTYQFSDKRFWANELEVVKMQRDQIGWSVEYAALLYGFDMTTEITPRMIADREKELFREVPGQWGSERYDTAIHGIKTGRRKLRDHLDDQKDARKKAREEARMQKAA</sequence>
<feature type="compositionally biased region" description="Low complexity" evidence="1">
    <location>
        <begin position="80"/>
        <end position="89"/>
    </location>
</feature>
<dbReference type="EMBL" id="JADMNK010000002">
    <property type="protein sequence ID" value="MBZ0057466.1"/>
    <property type="molecule type" value="Genomic_DNA"/>
</dbReference>
<dbReference type="RefSeq" id="WP_223074236.1">
    <property type="nucleotide sequence ID" value="NZ_JADMNK010000002.1"/>
</dbReference>
<keyword evidence="3" id="KW-1185">Reference proteome</keyword>
<protein>
    <submittedName>
        <fullName evidence="2">Uncharacterized protein</fullName>
    </submittedName>
</protein>
<evidence type="ECO:0000313" key="3">
    <source>
        <dbReference type="Proteomes" id="UP000706580"/>
    </source>
</evidence>
<evidence type="ECO:0000256" key="1">
    <source>
        <dbReference type="SAM" id="MobiDB-lite"/>
    </source>
</evidence>
<feature type="compositionally biased region" description="Basic and acidic residues" evidence="1">
    <location>
        <begin position="246"/>
        <end position="268"/>
    </location>
</feature>
<proteinExistence type="predicted"/>
<dbReference type="Proteomes" id="UP000706580">
    <property type="component" value="Unassembled WGS sequence"/>
</dbReference>
<feature type="region of interest" description="Disordered" evidence="1">
    <location>
        <begin position="241"/>
        <end position="268"/>
    </location>
</feature>
<name>A0ABS7RT18_9ENTR</name>
<evidence type="ECO:0000313" key="2">
    <source>
        <dbReference type="EMBL" id="MBZ0057466.1"/>
    </source>
</evidence>
<feature type="compositionally biased region" description="Basic and acidic residues" evidence="1">
    <location>
        <begin position="56"/>
        <end position="79"/>
    </location>
</feature>
<gene>
    <name evidence="2" type="ORF">ITX56_06470</name>
</gene>
<dbReference type="Gene3D" id="1.20.5.490">
    <property type="entry name" value="Single helix bin"/>
    <property type="match status" value="1"/>
</dbReference>
<feature type="region of interest" description="Disordered" evidence="1">
    <location>
        <begin position="56"/>
        <end position="96"/>
    </location>
</feature>
<comment type="caution">
    <text evidence="2">The sequence shown here is derived from an EMBL/GenBank/DDBJ whole genome shotgun (WGS) entry which is preliminary data.</text>
</comment>